<dbReference type="EMBL" id="CP038799">
    <property type="protein sequence ID" value="QIV84784.1"/>
    <property type="molecule type" value="Genomic_DNA"/>
</dbReference>
<dbReference type="Proteomes" id="UP000501849">
    <property type="component" value="Chromosome"/>
</dbReference>
<evidence type="ECO:0000313" key="2">
    <source>
        <dbReference type="EMBL" id="QIV84784.1"/>
    </source>
</evidence>
<gene>
    <name evidence="2" type="ORF">EXE63_30830</name>
</gene>
<keyword evidence="1" id="KW-1133">Transmembrane helix</keyword>
<sequence length="217" mass="22422">MRPLVLARVTGWVSLVPLVYFAAEWVVSASWRGLYGYRDDLVGPLGIAFCGPVGNWPCSELYRVMNVALVATGVAVAFVAASLGAQRRADRGSVLLLLVSGVALAASGIITQNVSYSWNTTATAVFMSLGSVSALLIAVTSTAAMSGERRGVAVLAGLIGLCGYLVYVGGQDVFGPGGAQRLCVYGTLVAVITVGTAAFVHAPARDSGSRELVGHTR</sequence>
<protein>
    <recommendedName>
        <fullName evidence="4">DUF998 domain-containing protein</fullName>
    </recommendedName>
</protein>
<dbReference type="AlphaFoldDB" id="A0A6H0SBT7"/>
<evidence type="ECO:0008006" key="4">
    <source>
        <dbReference type="Google" id="ProtNLM"/>
    </source>
</evidence>
<dbReference type="KEGG" id="mfre:EXE63_30830"/>
<dbReference type="RefSeq" id="WP_168145101.1">
    <property type="nucleotide sequence ID" value="NZ_CBCSDT010000006.1"/>
</dbReference>
<name>A0A6H0SBT7_9MYCO</name>
<feature type="transmembrane region" description="Helical" evidence="1">
    <location>
        <begin position="92"/>
        <end position="110"/>
    </location>
</feature>
<feature type="transmembrane region" description="Helical" evidence="1">
    <location>
        <begin position="116"/>
        <end position="139"/>
    </location>
</feature>
<feature type="transmembrane region" description="Helical" evidence="1">
    <location>
        <begin position="151"/>
        <end position="170"/>
    </location>
</feature>
<feature type="transmembrane region" description="Helical" evidence="1">
    <location>
        <begin position="182"/>
        <end position="200"/>
    </location>
</feature>
<feature type="transmembrane region" description="Helical" evidence="1">
    <location>
        <begin position="12"/>
        <end position="31"/>
    </location>
</feature>
<reference evidence="2 3" key="1">
    <citation type="submission" date="2019-04" db="EMBL/GenBank/DDBJ databases">
        <title>Draft, Whole-Genome Sequence of the Anthracene-degrading Mycobacterium frederiksbergense LB501T, Isolated from a Polycyclic Aromatic Hydrocarbon (PAH)-Contaminated Soil.</title>
        <authorList>
            <person name="Augelletti F."/>
        </authorList>
    </citation>
    <scope>NUCLEOTIDE SEQUENCE [LARGE SCALE GENOMIC DNA]</scope>
    <source>
        <strain evidence="2 3">LB 501T</strain>
    </source>
</reference>
<evidence type="ECO:0000313" key="3">
    <source>
        <dbReference type="Proteomes" id="UP000501849"/>
    </source>
</evidence>
<keyword evidence="3" id="KW-1185">Reference proteome</keyword>
<organism evidence="2 3">
    <name type="scientific">Mycolicibacterium frederiksbergense</name>
    <dbReference type="NCBI Taxonomy" id="117567"/>
    <lineage>
        <taxon>Bacteria</taxon>
        <taxon>Bacillati</taxon>
        <taxon>Actinomycetota</taxon>
        <taxon>Actinomycetes</taxon>
        <taxon>Mycobacteriales</taxon>
        <taxon>Mycobacteriaceae</taxon>
        <taxon>Mycolicibacterium</taxon>
    </lineage>
</organism>
<keyword evidence="1" id="KW-0812">Transmembrane</keyword>
<proteinExistence type="predicted"/>
<evidence type="ECO:0000256" key="1">
    <source>
        <dbReference type="SAM" id="Phobius"/>
    </source>
</evidence>
<feature type="transmembrane region" description="Helical" evidence="1">
    <location>
        <begin position="64"/>
        <end position="85"/>
    </location>
</feature>
<keyword evidence="1" id="KW-0472">Membrane</keyword>
<accession>A0A6H0SBT7</accession>